<dbReference type="Proteomes" id="UP000593765">
    <property type="component" value="Chromosome"/>
</dbReference>
<feature type="compositionally biased region" description="Low complexity" evidence="1">
    <location>
        <begin position="1327"/>
        <end position="1355"/>
    </location>
</feature>
<dbReference type="RefSeq" id="WP_206295184.1">
    <property type="nucleotide sequence ID" value="NZ_CP063458.1"/>
</dbReference>
<feature type="region of interest" description="Disordered" evidence="1">
    <location>
        <begin position="338"/>
        <end position="361"/>
    </location>
</feature>
<evidence type="ECO:0000256" key="1">
    <source>
        <dbReference type="SAM" id="MobiDB-lite"/>
    </source>
</evidence>
<feature type="region of interest" description="Disordered" evidence="1">
    <location>
        <begin position="1149"/>
        <end position="1189"/>
    </location>
</feature>
<accession>A0A7M2X281</accession>
<dbReference type="InterPro" id="IPR008930">
    <property type="entry name" value="Terpenoid_cyclase/PrenylTrfase"/>
</dbReference>
<gene>
    <name evidence="4" type="ORF">IPV69_11140</name>
</gene>
<keyword evidence="2" id="KW-0732">Signal</keyword>
<dbReference type="Gene3D" id="3.40.50.12140">
    <property type="entry name" value="Domain of unknown function DUF4159"/>
    <property type="match status" value="1"/>
</dbReference>
<dbReference type="SUPFAM" id="SSF48239">
    <property type="entry name" value="Terpenoid cyclases/Protein prenyltransferases"/>
    <property type="match status" value="1"/>
</dbReference>
<proteinExistence type="predicted"/>
<dbReference type="EMBL" id="CP063458">
    <property type="protein sequence ID" value="QOV91867.1"/>
    <property type="molecule type" value="Genomic_DNA"/>
</dbReference>
<organism evidence="4 5">
    <name type="scientific">Humisphaera borealis</name>
    <dbReference type="NCBI Taxonomy" id="2807512"/>
    <lineage>
        <taxon>Bacteria</taxon>
        <taxon>Pseudomonadati</taxon>
        <taxon>Planctomycetota</taxon>
        <taxon>Phycisphaerae</taxon>
        <taxon>Tepidisphaerales</taxon>
        <taxon>Tepidisphaeraceae</taxon>
        <taxon>Humisphaera</taxon>
    </lineage>
</organism>
<feature type="domain" description="DUF4159" evidence="3">
    <location>
        <begin position="801"/>
        <end position="920"/>
    </location>
</feature>
<feature type="region of interest" description="Disordered" evidence="1">
    <location>
        <begin position="35"/>
        <end position="56"/>
    </location>
</feature>
<dbReference type="KEGG" id="hbs:IPV69_11140"/>
<evidence type="ECO:0000259" key="3">
    <source>
        <dbReference type="Pfam" id="PF13709"/>
    </source>
</evidence>
<evidence type="ECO:0000313" key="4">
    <source>
        <dbReference type="EMBL" id="QOV91867.1"/>
    </source>
</evidence>
<dbReference type="InterPro" id="IPR025297">
    <property type="entry name" value="DUF4159"/>
</dbReference>
<feature type="region of interest" description="Disordered" evidence="1">
    <location>
        <begin position="1324"/>
        <end position="1355"/>
    </location>
</feature>
<feature type="signal peptide" evidence="2">
    <location>
        <begin position="1"/>
        <end position="29"/>
    </location>
</feature>
<feature type="chain" id="PRO_5034680325" evidence="2">
    <location>
        <begin position="30"/>
        <end position="1355"/>
    </location>
</feature>
<dbReference type="PRINTS" id="PR01217">
    <property type="entry name" value="PRICHEXTENSN"/>
</dbReference>
<feature type="compositionally biased region" description="Low complexity" evidence="1">
    <location>
        <begin position="37"/>
        <end position="56"/>
    </location>
</feature>
<keyword evidence="5" id="KW-1185">Reference proteome</keyword>
<reference evidence="4 5" key="1">
    <citation type="submission" date="2020-10" db="EMBL/GenBank/DDBJ databases">
        <title>Wide distribution of Phycisphaera-like planctomycetes from WD2101 soil group in peatlands and genome analysis of the first cultivated representative.</title>
        <authorList>
            <person name="Dedysh S.N."/>
            <person name="Beletsky A.V."/>
            <person name="Ivanova A."/>
            <person name="Kulichevskaya I.S."/>
            <person name="Suzina N.E."/>
            <person name="Philippov D.A."/>
            <person name="Rakitin A.L."/>
            <person name="Mardanov A.V."/>
            <person name="Ravin N.V."/>
        </authorList>
    </citation>
    <scope>NUCLEOTIDE SEQUENCE [LARGE SCALE GENOMIC DNA]</scope>
    <source>
        <strain evidence="4 5">M1803</strain>
    </source>
</reference>
<evidence type="ECO:0000256" key="2">
    <source>
        <dbReference type="SAM" id="SignalP"/>
    </source>
</evidence>
<dbReference type="Pfam" id="PF13709">
    <property type="entry name" value="DUF4159"/>
    <property type="match status" value="1"/>
</dbReference>
<dbReference type="InterPro" id="IPR051425">
    <property type="entry name" value="Formin_Homology"/>
</dbReference>
<dbReference type="PANTHER" id="PTHR45725">
    <property type="entry name" value="FORMIN HOMOLOGY 2 FAMILY MEMBER"/>
    <property type="match status" value="1"/>
</dbReference>
<protein>
    <submittedName>
        <fullName evidence="4">DUF4159 domain-containing protein</fullName>
    </submittedName>
</protein>
<sequence length="1355" mass="146180">MRSGGIQARSALYCACSLLAISALVAAFATNPASGQATPAKPAVPAAPAAKPATRPVAKTVAPPTVESAVAALIAEANERFVPDTKLQITLVRPHRAVALLPLSDAAKVLSAMKQKLTGDALKDVYIRYHLMDVVNRALLTAPEPFTAELLALAPMIPDDIEIELKEWYAYDPPEVGKRYRQLIDSCALSIGFPPFKRRVDAPESFQYMDGVTRKKAEAMYAEAKTLEGKFKSTMSQENHVYNYKVIWMNWLVRQYRGELLYAMVAQGDKNALNLITDAVSDAASRNPIRAADLISFLNAAYFNGFMGKYDDAELKRVAAKLRSAAAASERAARDAAAKGQTLKGFRSPGQGPTMSTGWINGGGKWRQVPEALFTIVYGIENNRVPKPIAADKMDRPEVAGLLPADKQAANWEPASGRHRAEPASRPSTTQPVMPQDVTLELIDAAVARAIPALERFRQPDVDLNWCSYIAKRLPSNYWYSDFTLPGQAALTSWAMLSCNEPFKESWFQRRIGWVQCYDSPNTYDRAMRLMFLSNLRYQGMDPWLKRDAAWLIDTMTGQGNWEARNVGVRSNDYGDNANGQYAVLGLWAADQAGIDIPMTTWQKVDNYWRLAQRPAGAPEEGAWMVVSTSALQKGANLNAFANRVSAPMTAGGVLSLHIAEMFLYGPKRVDVGQTLSPQLLAGIDWLDRHFSLDELDGDQDFYYYMWTIQNVGQATGFRTFNNIDWFREVTARLLSAQQPDGTWKGPKGQHVSTSFALLYLSRARGPLAICKVRFDPTAGITPGKTEAKKKLTAKDLAKVNAWNNRPNDLYNFVQDISRQLEVPTNWQIADLDQSVYELIESPVLYLATDKAFKLPADQIKRLQEYVDAGGTLVCAPEGRNLTAAVGSMKALAAAIVPGVEPKRVTDNNHPYFSLNGKIKTPTPTNIYGTATRPKVVVVERDLSHDLQANSTKERDAFTFLMNVYLYAAGKDPARPRIVTNYLTQKNAAPKTKIPVARIKTGEPEAEAITMSQLKAFLANKNDVDLDVADMLPEAIVGTSVKVAFLTVTANTTLTTEQGEALRKWVDAGGTLWVDALAGSSAALDRMETVLAGLKVTSSDLKPMAENAIVTGEGLYRGYDAADGKPLRLFRNERNDRITLNALFIGGEPPKSDNVAADAAVTASPDAPATPATSPAAAPATPAVPATKPATAPAAPVAVAPVAPKASAPAEPTAEPEPGPAVAAKWLAGEPAAPATKPAVKPAPATKPVVAVATTKPATNPAATKPVVVVPPAPPPARPAIIVCRGDIMTGVAGMNHWGIAGYTPATARELVANTVIQFVPPPPKPAATMPATAPATKPIARPTTKPAAPTAAAK</sequence>
<feature type="compositionally biased region" description="Low complexity" evidence="1">
    <location>
        <begin position="1155"/>
        <end position="1189"/>
    </location>
</feature>
<dbReference type="PANTHER" id="PTHR45725:SF1">
    <property type="entry name" value="DISHEVELLED ASSOCIATED ACTIVATOR OF MORPHOGENESIS, ISOFORM D"/>
    <property type="match status" value="1"/>
</dbReference>
<name>A0A7M2X281_9BACT</name>
<evidence type="ECO:0000313" key="5">
    <source>
        <dbReference type="Proteomes" id="UP000593765"/>
    </source>
</evidence>
<feature type="region of interest" description="Disordered" evidence="1">
    <location>
        <begin position="406"/>
        <end position="432"/>
    </location>
</feature>